<evidence type="ECO:0000313" key="3">
    <source>
        <dbReference type="Proteomes" id="UP000188604"/>
    </source>
</evidence>
<dbReference type="GO" id="GO:0005975">
    <property type="term" value="P:carbohydrate metabolic process"/>
    <property type="evidence" value="ECO:0007669"/>
    <property type="project" value="InterPro"/>
</dbReference>
<dbReference type="AlphaFoldDB" id="A0A1U9KP02"/>
<dbReference type="InterPro" id="IPR012062">
    <property type="entry name" value="GatZ/KbaZ-like"/>
</dbReference>
<comment type="pathway">
    <text evidence="1">Carbohydrate metabolism.</text>
</comment>
<dbReference type="InterPro" id="IPR050303">
    <property type="entry name" value="GatZ_KbaZ_carbometab"/>
</dbReference>
<dbReference type="OrthoDB" id="1672942at2"/>
<organism evidence="2 3">
    <name type="scientific">Neoasaia chiangmaiensis</name>
    <dbReference type="NCBI Taxonomy" id="320497"/>
    <lineage>
        <taxon>Bacteria</taxon>
        <taxon>Pseudomonadati</taxon>
        <taxon>Pseudomonadota</taxon>
        <taxon>Alphaproteobacteria</taxon>
        <taxon>Acetobacterales</taxon>
        <taxon>Acetobacteraceae</taxon>
        <taxon>Neoasaia</taxon>
    </lineage>
</organism>
<dbReference type="EMBL" id="CP014691">
    <property type="protein sequence ID" value="AQS87526.1"/>
    <property type="molecule type" value="Genomic_DNA"/>
</dbReference>
<reference evidence="2 3" key="1">
    <citation type="submission" date="2016-03" db="EMBL/GenBank/DDBJ databases">
        <title>Acetic acid bacteria sequencing.</title>
        <authorList>
            <person name="Brandt J."/>
            <person name="Jakob F."/>
            <person name="Vogel R.F."/>
        </authorList>
    </citation>
    <scope>NUCLEOTIDE SEQUENCE [LARGE SCALE GENOMIC DNA]</scope>
    <source>
        <strain evidence="2 3">NBRC 101099</strain>
    </source>
</reference>
<dbReference type="SUPFAM" id="SSF51569">
    <property type="entry name" value="Aldolase"/>
    <property type="match status" value="1"/>
</dbReference>
<evidence type="ECO:0000256" key="1">
    <source>
        <dbReference type="ARBA" id="ARBA00005007"/>
    </source>
</evidence>
<gene>
    <name evidence="2" type="ORF">A0U93_05770</name>
</gene>
<dbReference type="GO" id="GO:0009401">
    <property type="term" value="P:phosphoenolpyruvate-dependent sugar phosphotransferase system"/>
    <property type="evidence" value="ECO:0007669"/>
    <property type="project" value="TreeGrafter"/>
</dbReference>
<proteinExistence type="predicted"/>
<name>A0A1U9KP02_9PROT</name>
<sequence length="429" mass="45661">MPDALSHLLSLARGVHDPAVAPGGRRGIASVCSAHPLVLEAALGRAARDGGWVLIEATCNQVNQEGGYTGMTPVDFRDLVWSIAGQVGCPRERIILGGDHLGPNPWRHLPADEAMACAGAMIEAYAAAGFVKLHLDASMGCAGEPSALADEIVAERAAALAARAEAVAPGQAVYIVGTEVPVPGGALEALDHLAPTAPQAARQTAGVTHAVFARVLSEDVWRRVLALVVQPGVEFGAEDVVFYHPEKAVGLIGALDDLPGLAFEAHSTDYQTVAGLRRLVEDGFAILKVGPALTFAMREALYGLDAIADVLAPGEKRLRAVMEAEMAADPSYWQAHYDAARAPFLRHYSYSDRIRYYWARPAARAAIEALFVRLAETGLPDPLLSQFLPRLYERVRLGHIPRHARSMVLVAIADVLDDYGQACVPEGAS</sequence>
<dbReference type="PANTHER" id="PTHR32502">
    <property type="entry name" value="N-ACETYLGALACTOSAMINE PERMEASE II COMPONENT-RELATED"/>
    <property type="match status" value="1"/>
</dbReference>
<dbReference type="Gene3D" id="1.10.400.20">
    <property type="entry name" value="putative tagatose 6-phosphate kinase domain like"/>
    <property type="match status" value="1"/>
</dbReference>
<dbReference type="Gene3D" id="3.20.20.70">
    <property type="entry name" value="Aldolase class I"/>
    <property type="match status" value="1"/>
</dbReference>
<protein>
    <submittedName>
        <fullName evidence="2">Tagatose-bisphosphate aldolase</fullName>
    </submittedName>
</protein>
<dbReference type="Proteomes" id="UP000188604">
    <property type="component" value="Chromosome"/>
</dbReference>
<dbReference type="PIRSF" id="PIRSF009264">
    <property type="entry name" value="TagBP_ald_AgaZ"/>
    <property type="match status" value="1"/>
</dbReference>
<dbReference type="InterPro" id="IPR013785">
    <property type="entry name" value="Aldolase_TIM"/>
</dbReference>
<dbReference type="PANTHER" id="PTHR32502:SF2">
    <property type="entry name" value="D-TAGATOSE-1,6-BISPHOSPHATE ALDOLASE SUBUNIT KBAZ"/>
    <property type="match status" value="1"/>
</dbReference>
<dbReference type="KEGG" id="nch:A0U93_05770"/>
<dbReference type="GO" id="GO:0005886">
    <property type="term" value="C:plasma membrane"/>
    <property type="evidence" value="ECO:0007669"/>
    <property type="project" value="TreeGrafter"/>
</dbReference>
<dbReference type="RefSeq" id="WP_077806513.1">
    <property type="nucleotide sequence ID" value="NZ_BJXS01000002.1"/>
</dbReference>
<keyword evidence="3" id="KW-1185">Reference proteome</keyword>
<accession>A0A1U9KP02</accession>
<dbReference type="STRING" id="320497.A0U93_05770"/>
<evidence type="ECO:0000313" key="2">
    <source>
        <dbReference type="EMBL" id="AQS87526.1"/>
    </source>
</evidence>
<dbReference type="Pfam" id="PF08013">
    <property type="entry name" value="GatZ_KbaZ-like"/>
    <property type="match status" value="1"/>
</dbReference>